<dbReference type="EMBL" id="JADCSA010000006">
    <property type="protein sequence ID" value="MBE7324644.1"/>
    <property type="molecule type" value="Genomic_DNA"/>
</dbReference>
<keyword evidence="2" id="KW-0732">Signal</keyword>
<proteinExistence type="predicted"/>
<dbReference type="RefSeq" id="WP_193637965.1">
    <property type="nucleotide sequence ID" value="NZ_JADCSA010000006.1"/>
</dbReference>
<evidence type="ECO:0000256" key="1">
    <source>
        <dbReference type="SAM" id="MobiDB-lite"/>
    </source>
</evidence>
<name>A0ABR9RSV3_9ACTN</name>
<dbReference type="InterPro" id="IPR006311">
    <property type="entry name" value="TAT_signal"/>
</dbReference>
<gene>
    <name evidence="4" type="ORF">IEQ44_08260</name>
</gene>
<dbReference type="PROSITE" id="PS51318">
    <property type="entry name" value="TAT"/>
    <property type="match status" value="1"/>
</dbReference>
<reference evidence="4 5" key="1">
    <citation type="submission" date="2020-10" db="EMBL/GenBank/DDBJ databases">
        <title>Nocardioides sp. isolated from sludge.</title>
        <authorList>
            <person name="Zhang X."/>
        </authorList>
    </citation>
    <scope>NUCLEOTIDE SEQUENCE [LARGE SCALE GENOMIC DNA]</scope>
    <source>
        <strain evidence="4 5">Y6</strain>
    </source>
</reference>
<feature type="region of interest" description="Disordered" evidence="1">
    <location>
        <begin position="29"/>
        <end position="56"/>
    </location>
</feature>
<evidence type="ECO:0000313" key="5">
    <source>
        <dbReference type="Proteomes" id="UP000756387"/>
    </source>
</evidence>
<dbReference type="Pfam" id="PF20091">
    <property type="entry name" value="Abhydrolase_10"/>
    <property type="match status" value="1"/>
</dbReference>
<comment type="caution">
    <text evidence="4">The sequence shown here is derived from an EMBL/GenBank/DDBJ whole genome shotgun (WGS) entry which is preliminary data.</text>
</comment>
<evidence type="ECO:0000256" key="2">
    <source>
        <dbReference type="SAM" id="SignalP"/>
    </source>
</evidence>
<protein>
    <recommendedName>
        <fullName evidence="3">Alpha/beta hydrolase domain-containing protein</fullName>
    </recommendedName>
</protein>
<accession>A0ABR9RSV3</accession>
<feature type="chain" id="PRO_5046344879" description="Alpha/beta hydrolase domain-containing protein" evidence="2">
    <location>
        <begin position="32"/>
        <end position="475"/>
    </location>
</feature>
<evidence type="ECO:0000259" key="3">
    <source>
        <dbReference type="Pfam" id="PF20091"/>
    </source>
</evidence>
<dbReference type="InterPro" id="IPR045394">
    <property type="entry name" value="Abhydrolase_dom"/>
</dbReference>
<organism evidence="4 5">
    <name type="scientific">Nocardioides malaquae</name>
    <dbReference type="NCBI Taxonomy" id="2773426"/>
    <lineage>
        <taxon>Bacteria</taxon>
        <taxon>Bacillati</taxon>
        <taxon>Actinomycetota</taxon>
        <taxon>Actinomycetes</taxon>
        <taxon>Propionibacteriales</taxon>
        <taxon>Nocardioidaceae</taxon>
        <taxon>Nocardioides</taxon>
    </lineage>
</organism>
<dbReference type="Proteomes" id="UP000756387">
    <property type="component" value="Unassembled WGS sequence"/>
</dbReference>
<sequence length="475" mass="51316">MSVRTRLLATTLTLAAALVAAPAALVPGAQALPDSPSGRSVADTDGLVRAPEGRPQASIGDLTAPAGYVESEFFLSGEADSYSEVGEWGPDGKWEAEVDRADVPFTTRLIVNRPEDPRRFNGTVWVEWLNVSTGADVAPSFVQARDRILASGAAWVGVSAQRAGVEAAKRNDPRYEPLEITSDAFSYDIYAQAGRAVRKQAAEMLDGLRPRKVIASGESQSAFRLTTYVNALHRADRVFDGFLIHSRYAPSAPLAEDGFFGDYSPTIRTDVGVPVFQLQTEGDLGNWESVRQPNRGKVHTWEVAGSAHADVHTVESTLGKETTPEGVAWLMGCDKPVNDFPFRHAANAAYAAMDRWVTFGIRPPAAKPIEIVDNVIQRDRDGNAKGGVRLPDLDVPVATHSGLGNSSTEAGNFICGLFGTTKRFTTERLSELYPTRHSYVTAYTVRTMLAAARGHMTWSDAHAAIAAVRKAPLPR</sequence>
<feature type="signal peptide" evidence="2">
    <location>
        <begin position="1"/>
        <end position="31"/>
    </location>
</feature>
<evidence type="ECO:0000313" key="4">
    <source>
        <dbReference type="EMBL" id="MBE7324644.1"/>
    </source>
</evidence>
<keyword evidence="5" id="KW-1185">Reference proteome</keyword>
<feature type="domain" description="Alpha/beta hydrolase" evidence="3">
    <location>
        <begin position="53"/>
        <end position="465"/>
    </location>
</feature>